<protein>
    <submittedName>
        <fullName evidence="2">Uncharacterized protein</fullName>
    </submittedName>
</protein>
<evidence type="ECO:0000313" key="2">
    <source>
        <dbReference type="EMBL" id="WAM33653.1"/>
    </source>
</evidence>
<keyword evidence="1" id="KW-0812">Transmembrane</keyword>
<organism evidence="2 3">
    <name type="scientific">Caldicellulosiruptor morganii</name>
    <dbReference type="NCBI Taxonomy" id="1387555"/>
    <lineage>
        <taxon>Bacteria</taxon>
        <taxon>Bacillati</taxon>
        <taxon>Bacillota</taxon>
        <taxon>Bacillota incertae sedis</taxon>
        <taxon>Caldicellulosiruptorales</taxon>
        <taxon>Caldicellulosiruptoraceae</taxon>
        <taxon>Caldicellulosiruptor</taxon>
    </lineage>
</organism>
<sequence>MTKKRKTLLIITILIIVVGILIVVMVEKTVNSIISPTMVKQLMEDEDLKKEIEKIAKNAITPEEVQREIYRTPGINEKNVNSKNILVENNQFDEDSVKTQESISNVNQSEVQKSNTGNIKIAYSDQVEVMKIILSVMSISEIKELTNMYKSGKKAEAIGKFKQILSARLSSQQKNRLKEIYYKYYKK</sequence>
<accession>A0ABY7BLD7</accession>
<dbReference type="Proteomes" id="UP001164909">
    <property type="component" value="Chromosome"/>
</dbReference>
<dbReference type="EMBL" id="CP113865">
    <property type="protein sequence ID" value="WAM33653.1"/>
    <property type="molecule type" value="Genomic_DNA"/>
</dbReference>
<dbReference type="RefSeq" id="WP_045168813.1">
    <property type="nucleotide sequence ID" value="NZ_CP113865.1"/>
</dbReference>
<evidence type="ECO:0000256" key="1">
    <source>
        <dbReference type="SAM" id="Phobius"/>
    </source>
</evidence>
<keyword evidence="1" id="KW-0472">Membrane</keyword>
<evidence type="ECO:0000313" key="3">
    <source>
        <dbReference type="Proteomes" id="UP001164909"/>
    </source>
</evidence>
<keyword evidence="1" id="KW-1133">Transmembrane helix</keyword>
<name>A0ABY7BLD7_9FIRM</name>
<reference evidence="2" key="1">
    <citation type="submission" date="2022-12" db="EMBL/GenBank/DDBJ databases">
        <authorList>
            <person name="Bing R.G."/>
            <person name="Willard D.J."/>
            <person name="Manesh M.J.H."/>
            <person name="Laemthong T."/>
            <person name="Crosby J.R."/>
            <person name="Kelly R.M."/>
        </authorList>
    </citation>
    <scope>NUCLEOTIDE SEQUENCE</scope>
    <source>
        <strain evidence="2">DSM 8990</strain>
    </source>
</reference>
<gene>
    <name evidence="2" type="ORF">OTK00_002175</name>
</gene>
<proteinExistence type="predicted"/>
<keyword evidence="3" id="KW-1185">Reference proteome</keyword>
<feature type="transmembrane region" description="Helical" evidence="1">
    <location>
        <begin position="7"/>
        <end position="26"/>
    </location>
</feature>